<protein>
    <submittedName>
        <fullName evidence="2">Uncharacterized protein</fullName>
    </submittedName>
</protein>
<name>A0A0D7A2B5_9AGAR</name>
<evidence type="ECO:0000256" key="1">
    <source>
        <dbReference type="SAM" id="MobiDB-lite"/>
    </source>
</evidence>
<reference evidence="2 3" key="1">
    <citation type="journal article" date="2015" name="Fungal Genet. Biol.">
        <title>Evolution of novel wood decay mechanisms in Agaricales revealed by the genome sequences of Fistulina hepatica and Cylindrobasidium torrendii.</title>
        <authorList>
            <person name="Floudas D."/>
            <person name="Held B.W."/>
            <person name="Riley R."/>
            <person name="Nagy L.G."/>
            <person name="Koehler G."/>
            <person name="Ransdell A.S."/>
            <person name="Younus H."/>
            <person name="Chow J."/>
            <person name="Chiniquy J."/>
            <person name="Lipzen A."/>
            <person name="Tritt A."/>
            <person name="Sun H."/>
            <person name="Haridas S."/>
            <person name="LaButti K."/>
            <person name="Ohm R.A."/>
            <person name="Kues U."/>
            <person name="Blanchette R.A."/>
            <person name="Grigoriev I.V."/>
            <person name="Minto R.E."/>
            <person name="Hibbett D.S."/>
        </authorList>
    </citation>
    <scope>NUCLEOTIDE SEQUENCE [LARGE SCALE GENOMIC DNA]</scope>
    <source>
        <strain evidence="2 3">ATCC 64428</strain>
    </source>
</reference>
<dbReference type="Proteomes" id="UP000054144">
    <property type="component" value="Unassembled WGS sequence"/>
</dbReference>
<gene>
    <name evidence="2" type="ORF">FISHEDRAFT_76856</name>
</gene>
<dbReference type="EMBL" id="KN882061">
    <property type="protein sequence ID" value="KIY45182.1"/>
    <property type="molecule type" value="Genomic_DNA"/>
</dbReference>
<dbReference type="OrthoDB" id="2537650at2759"/>
<feature type="compositionally biased region" description="Polar residues" evidence="1">
    <location>
        <begin position="19"/>
        <end position="28"/>
    </location>
</feature>
<organism evidence="2 3">
    <name type="scientific">Fistulina hepatica ATCC 64428</name>
    <dbReference type="NCBI Taxonomy" id="1128425"/>
    <lineage>
        <taxon>Eukaryota</taxon>
        <taxon>Fungi</taxon>
        <taxon>Dikarya</taxon>
        <taxon>Basidiomycota</taxon>
        <taxon>Agaricomycotina</taxon>
        <taxon>Agaricomycetes</taxon>
        <taxon>Agaricomycetidae</taxon>
        <taxon>Agaricales</taxon>
        <taxon>Fistulinaceae</taxon>
        <taxon>Fistulina</taxon>
    </lineage>
</organism>
<keyword evidence="3" id="KW-1185">Reference proteome</keyword>
<proteinExistence type="predicted"/>
<evidence type="ECO:0000313" key="2">
    <source>
        <dbReference type="EMBL" id="KIY45182.1"/>
    </source>
</evidence>
<feature type="region of interest" description="Disordered" evidence="1">
    <location>
        <begin position="1"/>
        <end position="42"/>
    </location>
</feature>
<accession>A0A0D7A2B5</accession>
<evidence type="ECO:0000313" key="3">
    <source>
        <dbReference type="Proteomes" id="UP000054144"/>
    </source>
</evidence>
<dbReference type="AlphaFoldDB" id="A0A0D7A2B5"/>
<sequence>MSTRHLSQSIDKKSDRSQNESQRTSTLSIPGLKHEPALSAPVTLVTPHDTALAGILTRLKRDEETAAETGVPTDFTSSELYDPYDGSVLGRGEPVDPTEAHQRHEELWAHLSRVLALQTDIARMHTEMEGVGAKTDTSLKPHLLSAKRGRAMSSGTVDDDTVDEDEGVGMDDDEAAMNRAHEAEFAKLAGQFEGRKEAIDGIMSKLDELSKALTGFHALQAPNIDFSLPREDTPCSGPTLKIPLSADIRPRSSPLASSALSVDSPLPVDMSSSQSISAPKSLFVNTINPGHQTLLVDSPTSTDNSLRPNSQ</sequence>